<dbReference type="Gene3D" id="2.30.110.10">
    <property type="entry name" value="Electron Transport, Fmn-binding Protein, Chain A"/>
    <property type="match status" value="1"/>
</dbReference>
<dbReference type="STRING" id="81824.A9UWM6"/>
<feature type="domain" description="Pyridoxamine 5'-phosphate oxidase Alr4036 family FMN-binding" evidence="1">
    <location>
        <begin position="2"/>
        <end position="90"/>
    </location>
</feature>
<dbReference type="GO" id="GO:0010181">
    <property type="term" value="F:FMN binding"/>
    <property type="evidence" value="ECO:0007669"/>
    <property type="project" value="InterPro"/>
</dbReference>
<proteinExistence type="predicted"/>
<dbReference type="SUPFAM" id="SSF50475">
    <property type="entry name" value="FMN-binding split barrel"/>
    <property type="match status" value="1"/>
</dbReference>
<dbReference type="PANTHER" id="PTHR28243:SF1">
    <property type="entry name" value="PYRIDOXAMINE 5'-PHOSPHATE OXIDASE ALR4036 FAMILY FMN-BINDING DOMAIN-CONTAINING PROTEIN"/>
    <property type="match status" value="1"/>
</dbReference>
<dbReference type="Pfam" id="PF12766">
    <property type="entry name" value="Pyridox_oxase_2"/>
    <property type="match status" value="1"/>
</dbReference>
<protein>
    <recommendedName>
        <fullName evidence="1">Pyridoxamine 5'-phosphate oxidase Alr4036 family FMN-binding domain-containing protein</fullName>
    </recommendedName>
</protein>
<dbReference type="InterPro" id="IPR024624">
    <property type="entry name" value="Pyridox_Oxase_Alr4036_FMN-bd"/>
</dbReference>
<dbReference type="InterPro" id="IPR012349">
    <property type="entry name" value="Split_barrel_FMN-bd"/>
</dbReference>
<dbReference type="OMA" id="SEICWYF"/>
<reference evidence="2 3" key="1">
    <citation type="journal article" date="2008" name="Nature">
        <title>The genome of the choanoflagellate Monosiga brevicollis and the origin of metazoans.</title>
        <authorList>
            <consortium name="JGI Sequencing"/>
            <person name="King N."/>
            <person name="Westbrook M.J."/>
            <person name="Young S.L."/>
            <person name="Kuo A."/>
            <person name="Abedin M."/>
            <person name="Chapman J."/>
            <person name="Fairclough S."/>
            <person name="Hellsten U."/>
            <person name="Isogai Y."/>
            <person name="Letunic I."/>
            <person name="Marr M."/>
            <person name="Pincus D."/>
            <person name="Putnam N."/>
            <person name="Rokas A."/>
            <person name="Wright K.J."/>
            <person name="Zuzow R."/>
            <person name="Dirks W."/>
            <person name="Good M."/>
            <person name="Goodstein D."/>
            <person name="Lemons D."/>
            <person name="Li W."/>
            <person name="Lyons J.B."/>
            <person name="Morris A."/>
            <person name="Nichols S."/>
            <person name="Richter D.J."/>
            <person name="Salamov A."/>
            <person name="Bork P."/>
            <person name="Lim W.A."/>
            <person name="Manning G."/>
            <person name="Miller W.T."/>
            <person name="McGinnis W."/>
            <person name="Shapiro H."/>
            <person name="Tjian R."/>
            <person name="Grigoriev I.V."/>
            <person name="Rokhsar D."/>
        </authorList>
    </citation>
    <scope>NUCLEOTIDE SEQUENCE [LARGE SCALE GENOMIC DNA]</scope>
    <source>
        <strain evidence="3">MX1 / ATCC 50154</strain>
    </source>
</reference>
<dbReference type="AlphaFoldDB" id="A9UWM6"/>
<dbReference type="RefSeq" id="XP_001745006.1">
    <property type="nucleotide sequence ID" value="XM_001744954.1"/>
</dbReference>
<dbReference type="EMBL" id="CH991548">
    <property type="protein sequence ID" value="EDQ90239.1"/>
    <property type="molecule type" value="Genomic_DNA"/>
</dbReference>
<dbReference type="KEGG" id="mbr:MONBRDRAFT_7329"/>
<keyword evidence="3" id="KW-1185">Reference proteome</keyword>
<sequence length="189" mass="21241">MWRQGIEQLLREYSSVTARFMVLATADAAGLPHARTVVFRDWVDTNAFAIVSDVRHDKITQLTNNARFEACWYFGEARRQYRLGGTARILDGQGNATPEDQACRTRIWQGLSEATRAQYAWPTPREPLEPAALEAATAPPAEQAAPSTFCVVVCDVDHVDELQLDASPVPNRYEHRRIDGDWTRTALNP</sequence>
<organism evidence="2 3">
    <name type="scientific">Monosiga brevicollis</name>
    <name type="common">Choanoflagellate</name>
    <dbReference type="NCBI Taxonomy" id="81824"/>
    <lineage>
        <taxon>Eukaryota</taxon>
        <taxon>Choanoflagellata</taxon>
        <taxon>Craspedida</taxon>
        <taxon>Salpingoecidae</taxon>
        <taxon>Monosiga</taxon>
    </lineage>
</organism>
<evidence type="ECO:0000313" key="2">
    <source>
        <dbReference type="EMBL" id="EDQ90239.1"/>
    </source>
</evidence>
<evidence type="ECO:0000259" key="1">
    <source>
        <dbReference type="Pfam" id="PF12766"/>
    </source>
</evidence>
<evidence type="ECO:0000313" key="3">
    <source>
        <dbReference type="Proteomes" id="UP000001357"/>
    </source>
</evidence>
<dbReference type="Proteomes" id="UP000001357">
    <property type="component" value="Unassembled WGS sequence"/>
</dbReference>
<accession>A9UWM6</accession>
<dbReference type="InParanoid" id="A9UWM6"/>
<dbReference type="PANTHER" id="PTHR28243">
    <property type="entry name" value="AGL049CP"/>
    <property type="match status" value="1"/>
</dbReference>
<name>A9UWM6_MONBE</name>
<gene>
    <name evidence="2" type="ORF">MONBRDRAFT_7329</name>
</gene>
<dbReference type="GeneID" id="5890225"/>